<evidence type="ECO:0000313" key="3">
    <source>
        <dbReference type="Proteomes" id="UP001054889"/>
    </source>
</evidence>
<feature type="compositionally biased region" description="Basic residues" evidence="1">
    <location>
        <begin position="121"/>
        <end position="130"/>
    </location>
</feature>
<keyword evidence="3" id="KW-1185">Reference proteome</keyword>
<dbReference type="Proteomes" id="UP001054889">
    <property type="component" value="Unassembled WGS sequence"/>
</dbReference>
<organism evidence="2 3">
    <name type="scientific">Eleusine coracana subsp. coracana</name>
    <dbReference type="NCBI Taxonomy" id="191504"/>
    <lineage>
        <taxon>Eukaryota</taxon>
        <taxon>Viridiplantae</taxon>
        <taxon>Streptophyta</taxon>
        <taxon>Embryophyta</taxon>
        <taxon>Tracheophyta</taxon>
        <taxon>Spermatophyta</taxon>
        <taxon>Magnoliopsida</taxon>
        <taxon>Liliopsida</taxon>
        <taxon>Poales</taxon>
        <taxon>Poaceae</taxon>
        <taxon>PACMAD clade</taxon>
        <taxon>Chloridoideae</taxon>
        <taxon>Cynodonteae</taxon>
        <taxon>Eleusininae</taxon>
        <taxon>Eleusine</taxon>
    </lineage>
</organism>
<dbReference type="EMBL" id="BQKI01000076">
    <property type="protein sequence ID" value="GJN23391.1"/>
    <property type="molecule type" value="Genomic_DNA"/>
</dbReference>
<name>A0AAV5ELI5_ELECO</name>
<evidence type="ECO:0000256" key="1">
    <source>
        <dbReference type="SAM" id="MobiDB-lite"/>
    </source>
</evidence>
<accession>A0AAV5ELI5</accession>
<gene>
    <name evidence="2" type="primary">gb11036</name>
    <name evidence="2" type="ORF">PR202_gb11036</name>
</gene>
<feature type="region of interest" description="Disordered" evidence="1">
    <location>
        <begin position="1"/>
        <end position="150"/>
    </location>
</feature>
<evidence type="ECO:0000313" key="2">
    <source>
        <dbReference type="EMBL" id="GJN23391.1"/>
    </source>
</evidence>
<reference evidence="2" key="1">
    <citation type="journal article" date="2018" name="DNA Res.">
        <title>Multiple hybrid de novo genome assembly of finger millet, an orphan allotetraploid crop.</title>
        <authorList>
            <person name="Hatakeyama M."/>
            <person name="Aluri S."/>
            <person name="Balachadran M.T."/>
            <person name="Sivarajan S.R."/>
            <person name="Patrignani A."/>
            <person name="Gruter S."/>
            <person name="Poveda L."/>
            <person name="Shimizu-Inatsugi R."/>
            <person name="Baeten J."/>
            <person name="Francoijs K.J."/>
            <person name="Nataraja K.N."/>
            <person name="Reddy Y.A.N."/>
            <person name="Phadnis S."/>
            <person name="Ravikumar R.L."/>
            <person name="Schlapbach R."/>
            <person name="Sreeman S.M."/>
            <person name="Shimizu K.K."/>
        </authorList>
    </citation>
    <scope>NUCLEOTIDE SEQUENCE</scope>
</reference>
<reference evidence="2" key="2">
    <citation type="submission" date="2021-12" db="EMBL/GenBank/DDBJ databases">
        <title>Resequencing data analysis of finger millet.</title>
        <authorList>
            <person name="Hatakeyama M."/>
            <person name="Aluri S."/>
            <person name="Balachadran M.T."/>
            <person name="Sivarajan S.R."/>
            <person name="Poveda L."/>
            <person name="Shimizu-Inatsugi R."/>
            <person name="Schlapbach R."/>
            <person name="Sreeman S.M."/>
            <person name="Shimizu K.K."/>
        </authorList>
    </citation>
    <scope>NUCLEOTIDE SEQUENCE</scope>
</reference>
<feature type="compositionally biased region" description="Polar residues" evidence="1">
    <location>
        <begin position="1"/>
        <end position="19"/>
    </location>
</feature>
<feature type="compositionally biased region" description="Low complexity" evidence="1">
    <location>
        <begin position="103"/>
        <end position="117"/>
    </location>
</feature>
<protein>
    <submittedName>
        <fullName evidence="2">Uncharacterized protein</fullName>
    </submittedName>
</protein>
<comment type="caution">
    <text evidence="2">The sequence shown here is derived from an EMBL/GenBank/DDBJ whole genome shotgun (WGS) entry which is preliminary data.</text>
</comment>
<dbReference type="AlphaFoldDB" id="A0AAV5ELI5"/>
<feature type="compositionally biased region" description="Basic residues" evidence="1">
    <location>
        <begin position="53"/>
        <end position="69"/>
    </location>
</feature>
<proteinExistence type="predicted"/>
<sequence length="150" mass="16738">MEGWNTGTNREQLVWQPTQDPDREAAPPCGHAHLPQTRFQTPTRRDQAGGVSGHRRRPSSHVRRHHVSRRTASVKPLSPLLSAPGISLAPALLFPTPPPHLPPMMLSRPRSSSSPSSPRHRDLRTHHRHGPLSLPRPGAVPCRRDAARRR</sequence>